<dbReference type="PANTHER" id="PTHR33630:SF9">
    <property type="entry name" value="CUTINASE 4"/>
    <property type="match status" value="1"/>
</dbReference>
<evidence type="ECO:0000256" key="1">
    <source>
        <dbReference type="ARBA" id="ARBA00007534"/>
    </source>
</evidence>
<keyword evidence="4" id="KW-1015">Disulfide bond</keyword>
<evidence type="ECO:0000313" key="6">
    <source>
        <dbReference type="EMBL" id="OHU51216.1"/>
    </source>
</evidence>
<keyword evidence="5" id="KW-0812">Transmembrane</keyword>
<dbReference type="Proteomes" id="UP000180043">
    <property type="component" value="Unassembled WGS sequence"/>
</dbReference>
<feature type="transmembrane region" description="Helical" evidence="5">
    <location>
        <begin position="12"/>
        <end position="37"/>
    </location>
</feature>
<organism evidence="6 7">
    <name type="scientific">Mycobacteroides chelonae</name>
    <name type="common">Mycobacterium chelonae</name>
    <dbReference type="NCBI Taxonomy" id="1774"/>
    <lineage>
        <taxon>Bacteria</taxon>
        <taxon>Bacillati</taxon>
        <taxon>Actinomycetota</taxon>
        <taxon>Actinomycetes</taxon>
        <taxon>Mycobacteriales</taxon>
        <taxon>Mycobacteriaceae</taxon>
        <taxon>Mycobacteroides</taxon>
    </lineage>
</organism>
<evidence type="ECO:0000256" key="2">
    <source>
        <dbReference type="ARBA" id="ARBA00022487"/>
    </source>
</evidence>
<dbReference type="SMART" id="SM01110">
    <property type="entry name" value="Cutinase"/>
    <property type="match status" value="1"/>
</dbReference>
<dbReference type="InterPro" id="IPR029058">
    <property type="entry name" value="AB_hydrolase_fold"/>
</dbReference>
<sequence length="238" mass="24417">MTTHQRGTRVGVVLSYLVALTVFALSAVNVVGLVYAVPHASADPCSDVDVSFARGRKEPVGLGRVGGEFVDSLTPRIEATGASMNVYPVNYDAGIFSAGGGANDLSNHLQAVAASCPRTKLVIGGYSMGAEVIDTIIGVPNVGIGFNRPLPPAVGDRIAAIATFGNATHRTGGPLSGIAGVFGSRAIDLCNQGDPICMAGPNNSWDAHTSYERTGLPAEAAAFVASKLNRHGEAEPSQ</sequence>
<dbReference type="AlphaFoldDB" id="A0A1S1LEM2"/>
<keyword evidence="5" id="KW-0472">Membrane</keyword>
<comment type="similarity">
    <text evidence="1">Belongs to the cutinase family.</text>
</comment>
<keyword evidence="5" id="KW-1133">Transmembrane helix</keyword>
<dbReference type="RefSeq" id="WP_057967485.1">
    <property type="nucleotide sequence ID" value="NZ_MLII01000056.1"/>
</dbReference>
<keyword evidence="3" id="KW-0378">Hydrolase</keyword>
<comment type="caution">
    <text evidence="6">The sequence shown here is derived from an EMBL/GenBank/DDBJ whole genome shotgun (WGS) entry which is preliminary data.</text>
</comment>
<keyword evidence="2" id="KW-0719">Serine esterase</keyword>
<dbReference type="SUPFAM" id="SSF53474">
    <property type="entry name" value="alpha/beta-Hydrolases"/>
    <property type="match status" value="1"/>
</dbReference>
<evidence type="ECO:0000313" key="7">
    <source>
        <dbReference type="Proteomes" id="UP000180043"/>
    </source>
</evidence>
<dbReference type="Gene3D" id="3.40.50.1820">
    <property type="entry name" value="alpha/beta hydrolase"/>
    <property type="match status" value="1"/>
</dbReference>
<evidence type="ECO:0000256" key="4">
    <source>
        <dbReference type="ARBA" id="ARBA00023157"/>
    </source>
</evidence>
<dbReference type="Pfam" id="PF01083">
    <property type="entry name" value="Cutinase"/>
    <property type="match status" value="1"/>
</dbReference>
<evidence type="ECO:0000256" key="5">
    <source>
        <dbReference type="SAM" id="Phobius"/>
    </source>
</evidence>
<proteinExistence type="inferred from homology"/>
<protein>
    <submittedName>
        <fullName evidence="6">Cutinase</fullName>
    </submittedName>
</protein>
<gene>
    <name evidence="6" type="ORF">BKG82_21495</name>
</gene>
<accession>A0A1S1LEM2</accession>
<dbReference type="EMBL" id="MLIQ01000023">
    <property type="protein sequence ID" value="OHU51216.1"/>
    <property type="molecule type" value="Genomic_DNA"/>
</dbReference>
<dbReference type="GO" id="GO:0052689">
    <property type="term" value="F:carboxylic ester hydrolase activity"/>
    <property type="evidence" value="ECO:0007669"/>
    <property type="project" value="UniProtKB-KW"/>
</dbReference>
<reference evidence="6 7" key="1">
    <citation type="submission" date="2016-10" db="EMBL/GenBank/DDBJ databases">
        <title>Evaluation of Human, Veterinary and Environmental Mycobacterium chelonae Isolates by Core Genome Phylogenomic Analysis, Targeted Gene Comparison, and Anti-microbial Susceptibility Patterns: A Tale of Mistaken Identities.</title>
        <authorList>
            <person name="Fogelson S.B."/>
            <person name="Camus A.C."/>
            <person name="Lorenz W."/>
            <person name="Vasireddy R."/>
            <person name="Vasireddy S."/>
            <person name="Smith T."/>
            <person name="Brown-Elliott B.A."/>
            <person name="Wallace R.J.Jr."/>
            <person name="Hasan N.A."/>
            <person name="Reischl U."/>
            <person name="Sanchez S."/>
        </authorList>
    </citation>
    <scope>NUCLEOTIDE SEQUENCE [LARGE SCALE GENOMIC DNA]</scope>
    <source>
        <strain evidence="6 7">15515</strain>
    </source>
</reference>
<dbReference type="PANTHER" id="PTHR33630">
    <property type="entry name" value="CUTINASE RV1984C-RELATED-RELATED"/>
    <property type="match status" value="1"/>
</dbReference>
<name>A0A1S1LEM2_MYCCH</name>
<evidence type="ECO:0000256" key="3">
    <source>
        <dbReference type="ARBA" id="ARBA00022801"/>
    </source>
</evidence>
<dbReference type="InterPro" id="IPR000675">
    <property type="entry name" value="Cutinase/axe"/>
</dbReference>